<feature type="binding site" evidence="7">
    <location>
        <begin position="57"/>
        <end position="62"/>
    </location>
    <ligand>
        <name>FMN</name>
        <dbReference type="ChEBI" id="CHEBI:58210"/>
    </ligand>
</feature>
<feature type="binding site" evidence="6">
    <location>
        <position position="119"/>
    </location>
    <ligand>
        <name>substrate</name>
    </ligand>
</feature>
<feature type="binding site" evidence="7">
    <location>
        <begin position="136"/>
        <end position="137"/>
    </location>
    <ligand>
        <name>FMN</name>
        <dbReference type="ChEBI" id="CHEBI:58210"/>
    </ligand>
</feature>
<dbReference type="NCBIfam" id="NF004231">
    <property type="entry name" value="PRK05679.1"/>
    <property type="match status" value="1"/>
</dbReference>
<dbReference type="Proteomes" id="UP000064893">
    <property type="component" value="Chromosome"/>
</dbReference>
<feature type="binding site" evidence="7">
    <location>
        <position position="101"/>
    </location>
    <ligand>
        <name>FMN</name>
        <dbReference type="ChEBI" id="CHEBI:58210"/>
    </ligand>
</feature>
<dbReference type="GO" id="GO:0010181">
    <property type="term" value="F:FMN binding"/>
    <property type="evidence" value="ECO:0007669"/>
    <property type="project" value="UniProtKB-UniRule"/>
</dbReference>
<dbReference type="InterPro" id="IPR019740">
    <property type="entry name" value="Pyridox_Oxase_CS"/>
</dbReference>
<accession>A0A0S2I5H7</accession>
<feature type="binding site" evidence="6">
    <location>
        <position position="62"/>
    </location>
    <ligand>
        <name>substrate</name>
    </ligand>
</feature>
<keyword evidence="11" id="KW-1185">Reference proteome</keyword>
<evidence type="ECO:0000256" key="2">
    <source>
        <dbReference type="ARBA" id="ARBA00022630"/>
    </source>
</evidence>
<dbReference type="InterPro" id="IPR019576">
    <property type="entry name" value="Pyridoxamine_oxidase_dimer_C"/>
</dbReference>
<feature type="binding site" evidence="7">
    <location>
        <position position="79"/>
    </location>
    <ligand>
        <name>FMN</name>
        <dbReference type="ChEBI" id="CHEBI:58210"/>
    </ligand>
</feature>
<dbReference type="RefSeq" id="WP_057954690.1">
    <property type="nucleotide sequence ID" value="NZ_CP013118.1"/>
</dbReference>
<feature type="binding site" evidence="6">
    <location>
        <begin position="6"/>
        <end position="9"/>
    </location>
    <ligand>
        <name>substrate</name>
    </ligand>
</feature>
<sequence>MQINSRREYNLDSLDFEDLPDSPMEAVEYWLAAANKQPDYNAFHLSTSNGDGRVSGRMVLLKGIEQGRLMFFTDYDSRKGQQINKNNRVAATFFWPALERQIRIEGTATRLSAGQSDAYFDSRPPESRAAAIASLQSQKAESRADLEQRYETMLKGNEQLERPARWGGYGIEPFYVEFWQGRPSRLNDRIVFEKSEGKWIRYRLEP</sequence>
<proteinExistence type="inferred from homology"/>
<feature type="binding site" evidence="7">
    <location>
        <begin position="72"/>
        <end position="73"/>
    </location>
    <ligand>
        <name>FMN</name>
        <dbReference type="ChEBI" id="CHEBI:58210"/>
    </ligand>
</feature>
<keyword evidence="2" id="KW-0285">Flavoprotein</keyword>
<dbReference type="SUPFAM" id="SSF50475">
    <property type="entry name" value="FMN-binding split barrel"/>
    <property type="match status" value="1"/>
</dbReference>
<organism evidence="10 11">
    <name type="scientific">Salinivirga cyanobacteriivorans</name>
    <dbReference type="NCBI Taxonomy" id="1307839"/>
    <lineage>
        <taxon>Bacteria</taxon>
        <taxon>Pseudomonadati</taxon>
        <taxon>Bacteroidota</taxon>
        <taxon>Bacteroidia</taxon>
        <taxon>Bacteroidales</taxon>
        <taxon>Salinivirgaceae</taxon>
        <taxon>Salinivirga</taxon>
    </lineage>
</organism>
<protein>
    <recommendedName>
        <fullName evidence="5">Pyridoxamine 5'-phosphate oxidase</fullName>
        <ecNumber evidence="5">1.4.3.5</ecNumber>
    </recommendedName>
</protein>
<feature type="domain" description="Pyridoxamine 5'-phosphate oxidase N-terminal" evidence="8">
    <location>
        <begin position="41"/>
        <end position="151"/>
    </location>
</feature>
<dbReference type="NCBIfam" id="TIGR00558">
    <property type="entry name" value="pdxH"/>
    <property type="match status" value="1"/>
</dbReference>
<comment type="cofactor">
    <cofactor evidence="7">
        <name>FMN</name>
        <dbReference type="ChEBI" id="CHEBI:58210"/>
    </cofactor>
    <text evidence="7">Binds 1 FMN per subunit.</text>
</comment>
<dbReference type="PANTHER" id="PTHR10851">
    <property type="entry name" value="PYRIDOXINE-5-PHOSPHATE OXIDASE"/>
    <property type="match status" value="1"/>
</dbReference>
<dbReference type="GO" id="GO:0004733">
    <property type="term" value="F:pyridoxamine phosphate oxidase activity"/>
    <property type="evidence" value="ECO:0007669"/>
    <property type="project" value="UniProtKB-UniRule"/>
</dbReference>
<dbReference type="GO" id="GO:0008615">
    <property type="term" value="P:pyridoxine biosynthetic process"/>
    <property type="evidence" value="ECO:0007669"/>
    <property type="project" value="UniProtKB-UniRule"/>
</dbReference>
<dbReference type="PIRSF" id="PIRSF000190">
    <property type="entry name" value="Pyd_amn-ph_oxd"/>
    <property type="match status" value="1"/>
</dbReference>
<feature type="binding site" evidence="7">
    <location>
        <position position="189"/>
    </location>
    <ligand>
        <name>FMN</name>
        <dbReference type="ChEBI" id="CHEBI:58210"/>
    </ligand>
</feature>
<name>A0A0S2I5H7_9BACT</name>
<dbReference type="OrthoDB" id="9780392at2"/>
<dbReference type="PATRIC" id="fig|1307839.3.peg.4085"/>
<evidence type="ECO:0000313" key="11">
    <source>
        <dbReference type="Proteomes" id="UP000064893"/>
    </source>
</evidence>
<evidence type="ECO:0000256" key="1">
    <source>
        <dbReference type="ARBA" id="ARBA00007301"/>
    </source>
</evidence>
<dbReference type="AlphaFoldDB" id="A0A0S2I5H7"/>
<keyword evidence="3 7" id="KW-0288">FMN</keyword>
<dbReference type="PANTHER" id="PTHR10851:SF0">
    <property type="entry name" value="PYRIDOXINE-5'-PHOSPHATE OXIDASE"/>
    <property type="match status" value="1"/>
</dbReference>
<evidence type="ECO:0000256" key="4">
    <source>
        <dbReference type="ARBA" id="ARBA00023002"/>
    </source>
</evidence>
<feature type="domain" description="Pyridoxine 5'-phosphate oxidase dimerisation C-terminal" evidence="9">
    <location>
        <begin position="166"/>
        <end position="206"/>
    </location>
</feature>
<evidence type="ECO:0000256" key="3">
    <source>
        <dbReference type="ARBA" id="ARBA00022643"/>
    </source>
</evidence>
<feature type="binding site" evidence="6">
    <location>
        <begin position="185"/>
        <end position="187"/>
    </location>
    <ligand>
        <name>substrate</name>
    </ligand>
</feature>
<evidence type="ECO:0000259" key="9">
    <source>
        <dbReference type="Pfam" id="PF10590"/>
    </source>
</evidence>
<reference evidence="10 11" key="1">
    <citation type="submission" date="2015-11" db="EMBL/GenBank/DDBJ databases">
        <title>Description and complete genome sequence of a novel strain predominating in hypersaline microbial mats and representing a new family of the Bacteriodetes phylum.</title>
        <authorList>
            <person name="Spring S."/>
            <person name="Bunk B."/>
            <person name="Sproer C."/>
            <person name="Klenk H.-P."/>
        </authorList>
    </citation>
    <scope>NUCLEOTIDE SEQUENCE [LARGE SCALE GENOMIC DNA]</scope>
    <source>
        <strain evidence="10 11">L21-Spi-D4</strain>
    </source>
</reference>
<feature type="binding site" evidence="6">
    <location>
        <position position="123"/>
    </location>
    <ligand>
        <name>substrate</name>
    </ligand>
</feature>
<evidence type="ECO:0000256" key="5">
    <source>
        <dbReference type="NCBIfam" id="TIGR00558"/>
    </source>
</evidence>
<dbReference type="EMBL" id="CP013118">
    <property type="protein sequence ID" value="ALO17419.1"/>
    <property type="molecule type" value="Genomic_DNA"/>
</dbReference>
<evidence type="ECO:0000256" key="7">
    <source>
        <dbReference type="PIRSR" id="PIRSR000190-2"/>
    </source>
</evidence>
<evidence type="ECO:0000259" key="8">
    <source>
        <dbReference type="Pfam" id="PF01243"/>
    </source>
</evidence>
<feature type="binding site" evidence="7">
    <location>
        <position position="179"/>
    </location>
    <ligand>
        <name>FMN</name>
        <dbReference type="ChEBI" id="CHEBI:58210"/>
    </ligand>
</feature>
<gene>
    <name evidence="10" type="primary">pdxH</name>
    <name evidence="10" type="ORF">L21SP5_03826</name>
</gene>
<dbReference type="Pfam" id="PF10590">
    <property type="entry name" value="PNP_phzG_C"/>
    <property type="match status" value="1"/>
</dbReference>
<evidence type="ECO:0000313" key="10">
    <source>
        <dbReference type="EMBL" id="ALO17419.1"/>
    </source>
</evidence>
<feature type="binding site" evidence="6">
    <location>
        <position position="127"/>
    </location>
    <ligand>
        <name>substrate</name>
    </ligand>
</feature>
<dbReference type="STRING" id="1307839.L21SP5_03826"/>
<dbReference type="EC" id="1.4.3.5" evidence="5"/>
<evidence type="ECO:0000256" key="6">
    <source>
        <dbReference type="PIRSR" id="PIRSR000190-1"/>
    </source>
</evidence>
<dbReference type="PROSITE" id="PS01064">
    <property type="entry name" value="PYRIDOX_OXIDASE"/>
    <property type="match status" value="1"/>
</dbReference>
<keyword evidence="4 10" id="KW-0560">Oxidoreductase</keyword>
<dbReference type="Pfam" id="PF01243">
    <property type="entry name" value="PNPOx_N"/>
    <property type="match status" value="1"/>
</dbReference>
<dbReference type="InterPro" id="IPR012349">
    <property type="entry name" value="Split_barrel_FMN-bd"/>
</dbReference>
<comment type="similarity">
    <text evidence="1">Belongs to the pyridoxamine 5'-phosphate oxidase family.</text>
</comment>
<dbReference type="InterPro" id="IPR011576">
    <property type="entry name" value="Pyridox_Oxase_N"/>
</dbReference>
<dbReference type="KEGG" id="blq:L21SP5_03826"/>
<dbReference type="Gene3D" id="2.30.110.10">
    <property type="entry name" value="Electron Transport, Fmn-binding Protein, Chain A"/>
    <property type="match status" value="1"/>
</dbReference>
<dbReference type="InterPro" id="IPR000659">
    <property type="entry name" value="Pyridox_Oxase"/>
</dbReference>
<feature type="binding site" evidence="7">
    <location>
        <position position="78"/>
    </location>
    <ligand>
        <name>FMN</name>
        <dbReference type="ChEBI" id="CHEBI:58210"/>
    </ligand>
</feature>